<sequence>MPCAIPFPTTSGPWVTSHCQTWQGRQRWQRWPHRCLRPIRFPALFNLSLLLLWGPLVSVLVHHEITSWSSEQTHYLGLKSQIVCEDASGASEAAEVEETSIPGGGWRVMDGRGGGDLHPSWCTFHGTAGGGWRVMEVAEAAEVEETSIPGHSDFCRSPQLSIPNSWYTFHGTAGSGWRVAEAVEVAEVTEVLSPPSPPPPLPPPSPSIHHLQFHEMCTNYLNDLGWRSPPPLPPPTHHWHLHKLSPMLSGPDKKCWPLLPPLPMHHQNIQPSSDMFGILCSMLEGYSFMIAIVKPSAALEICWQIIHQPSTVGFGTKHVKFVVEIAFFEDALQTAGHTTKKPDEMQAAMRPPPSPPLALPHSAAGGHPGARGGRKLKGTHTDGTGHNDIIEAWTYAIYCLLRTSYVHAAHTNLET</sequence>
<name>A0AAD7M7Q0_MYCRO</name>
<evidence type="ECO:0000256" key="1">
    <source>
        <dbReference type="SAM" id="MobiDB-lite"/>
    </source>
</evidence>
<protein>
    <submittedName>
        <fullName evidence="2">Uncharacterized protein</fullName>
    </submittedName>
</protein>
<organism evidence="2 3">
    <name type="scientific">Mycena rosella</name>
    <name type="common">Pink bonnet</name>
    <name type="synonym">Agaricus rosellus</name>
    <dbReference type="NCBI Taxonomy" id="1033263"/>
    <lineage>
        <taxon>Eukaryota</taxon>
        <taxon>Fungi</taxon>
        <taxon>Dikarya</taxon>
        <taxon>Basidiomycota</taxon>
        <taxon>Agaricomycotina</taxon>
        <taxon>Agaricomycetes</taxon>
        <taxon>Agaricomycetidae</taxon>
        <taxon>Agaricales</taxon>
        <taxon>Marasmiineae</taxon>
        <taxon>Mycenaceae</taxon>
        <taxon>Mycena</taxon>
    </lineage>
</organism>
<dbReference type="Proteomes" id="UP001221757">
    <property type="component" value="Unassembled WGS sequence"/>
</dbReference>
<gene>
    <name evidence="2" type="ORF">B0H17DRAFT_1126632</name>
</gene>
<comment type="caution">
    <text evidence="2">The sequence shown here is derived from an EMBL/GenBank/DDBJ whole genome shotgun (WGS) entry which is preliminary data.</text>
</comment>
<evidence type="ECO:0000313" key="2">
    <source>
        <dbReference type="EMBL" id="KAJ7705026.1"/>
    </source>
</evidence>
<dbReference type="EMBL" id="JARKIE010000009">
    <property type="protein sequence ID" value="KAJ7705026.1"/>
    <property type="molecule type" value="Genomic_DNA"/>
</dbReference>
<dbReference type="AlphaFoldDB" id="A0AAD7M7Q0"/>
<accession>A0AAD7M7Q0</accession>
<evidence type="ECO:0000313" key="3">
    <source>
        <dbReference type="Proteomes" id="UP001221757"/>
    </source>
</evidence>
<proteinExistence type="predicted"/>
<feature type="region of interest" description="Disordered" evidence="1">
    <location>
        <begin position="337"/>
        <end position="381"/>
    </location>
</feature>
<reference evidence="2" key="1">
    <citation type="submission" date="2023-03" db="EMBL/GenBank/DDBJ databases">
        <title>Massive genome expansion in bonnet fungi (Mycena s.s.) driven by repeated elements and novel gene families across ecological guilds.</title>
        <authorList>
            <consortium name="Lawrence Berkeley National Laboratory"/>
            <person name="Harder C.B."/>
            <person name="Miyauchi S."/>
            <person name="Viragh M."/>
            <person name="Kuo A."/>
            <person name="Thoen E."/>
            <person name="Andreopoulos B."/>
            <person name="Lu D."/>
            <person name="Skrede I."/>
            <person name="Drula E."/>
            <person name="Henrissat B."/>
            <person name="Morin E."/>
            <person name="Kohler A."/>
            <person name="Barry K."/>
            <person name="LaButti K."/>
            <person name="Morin E."/>
            <person name="Salamov A."/>
            <person name="Lipzen A."/>
            <person name="Mereny Z."/>
            <person name="Hegedus B."/>
            <person name="Baldrian P."/>
            <person name="Stursova M."/>
            <person name="Weitz H."/>
            <person name="Taylor A."/>
            <person name="Grigoriev I.V."/>
            <person name="Nagy L.G."/>
            <person name="Martin F."/>
            <person name="Kauserud H."/>
        </authorList>
    </citation>
    <scope>NUCLEOTIDE SEQUENCE</scope>
    <source>
        <strain evidence="2">CBHHK067</strain>
    </source>
</reference>
<keyword evidence="3" id="KW-1185">Reference proteome</keyword>